<evidence type="ECO:0000256" key="9">
    <source>
        <dbReference type="ARBA" id="ARBA00023235"/>
    </source>
</evidence>
<reference evidence="15 16" key="1">
    <citation type="journal article" date="2015" name="Genome Announc.">
        <title>Expanding the biotechnology potential of lactobacilli through comparative genomics of 213 strains and associated genera.</title>
        <authorList>
            <person name="Sun Z."/>
            <person name="Harris H.M."/>
            <person name="McCann A."/>
            <person name="Guo C."/>
            <person name="Argimon S."/>
            <person name="Zhang W."/>
            <person name="Yang X."/>
            <person name="Jeffery I.B."/>
            <person name="Cooney J.C."/>
            <person name="Kagawa T.F."/>
            <person name="Liu W."/>
            <person name="Song Y."/>
            <person name="Salvetti E."/>
            <person name="Wrobel A."/>
            <person name="Rasinkangas P."/>
            <person name="Parkhill J."/>
            <person name="Rea M.C."/>
            <person name="O'Sullivan O."/>
            <person name="Ritari J."/>
            <person name="Douillard F.P."/>
            <person name="Paul Ross R."/>
            <person name="Yang R."/>
            <person name="Briner A.E."/>
            <person name="Felis G.E."/>
            <person name="de Vos W.M."/>
            <person name="Barrangou R."/>
            <person name="Klaenhammer T.R."/>
            <person name="Caufield P.W."/>
            <person name="Cui Y."/>
            <person name="Zhang H."/>
            <person name="O'Toole P.W."/>
        </authorList>
    </citation>
    <scope>NUCLEOTIDE SEQUENCE [LARGE SCALE GENOMIC DNA]</scope>
    <source>
        <strain evidence="15 16">DSM 13238</strain>
    </source>
</reference>
<dbReference type="Gene3D" id="1.10.860.10">
    <property type="entry name" value="DNAb Helicase, Chain A"/>
    <property type="match status" value="1"/>
</dbReference>
<dbReference type="AlphaFoldDB" id="A0A0R1PHE0"/>
<feature type="region of interest" description="Disordered" evidence="13">
    <location>
        <begin position="403"/>
        <end position="422"/>
    </location>
</feature>
<evidence type="ECO:0000256" key="4">
    <source>
        <dbReference type="ARBA" id="ARBA00022741"/>
    </source>
</evidence>
<dbReference type="GO" id="GO:1990077">
    <property type="term" value="C:primosome complex"/>
    <property type="evidence" value="ECO:0007669"/>
    <property type="project" value="UniProtKB-UniRule"/>
</dbReference>
<evidence type="ECO:0000256" key="12">
    <source>
        <dbReference type="RuleBase" id="RU362085"/>
    </source>
</evidence>
<dbReference type="FunFam" id="3.40.50.300:FF:000076">
    <property type="entry name" value="Replicative DNA helicase"/>
    <property type="match status" value="1"/>
</dbReference>
<evidence type="ECO:0000256" key="7">
    <source>
        <dbReference type="ARBA" id="ARBA00022840"/>
    </source>
</evidence>
<dbReference type="Pfam" id="PF00772">
    <property type="entry name" value="DnaB"/>
    <property type="match status" value="1"/>
</dbReference>
<comment type="similarity">
    <text evidence="1 12">Belongs to the helicase family. DnaB subfamily.</text>
</comment>
<evidence type="ECO:0000256" key="11">
    <source>
        <dbReference type="NCBIfam" id="TIGR00665"/>
    </source>
</evidence>
<evidence type="ECO:0000313" key="15">
    <source>
        <dbReference type="EMBL" id="KRL31596.1"/>
    </source>
</evidence>
<keyword evidence="6 12" id="KW-0347">Helicase</keyword>
<evidence type="ECO:0000256" key="5">
    <source>
        <dbReference type="ARBA" id="ARBA00022801"/>
    </source>
</evidence>
<gene>
    <name evidence="15" type="ORF">FD33_GL001864</name>
</gene>
<dbReference type="GO" id="GO:0003677">
    <property type="term" value="F:DNA binding"/>
    <property type="evidence" value="ECO:0007669"/>
    <property type="project" value="UniProtKB-UniRule"/>
</dbReference>
<evidence type="ECO:0000259" key="14">
    <source>
        <dbReference type="PROSITE" id="PS51199"/>
    </source>
</evidence>
<dbReference type="GO" id="GO:0006269">
    <property type="term" value="P:DNA replication, synthesis of primer"/>
    <property type="evidence" value="ECO:0007669"/>
    <property type="project" value="UniProtKB-UniRule"/>
</dbReference>
<dbReference type="RefSeq" id="WP_025085631.1">
    <property type="nucleotide sequence ID" value="NZ_AZES01000034.1"/>
</dbReference>
<evidence type="ECO:0000256" key="1">
    <source>
        <dbReference type="ARBA" id="ARBA00008428"/>
    </source>
</evidence>
<dbReference type="PANTHER" id="PTHR30153:SF2">
    <property type="entry name" value="REPLICATIVE DNA HELICASE"/>
    <property type="match status" value="1"/>
</dbReference>
<dbReference type="GO" id="GO:0005524">
    <property type="term" value="F:ATP binding"/>
    <property type="evidence" value="ECO:0007669"/>
    <property type="project" value="UniProtKB-UniRule"/>
</dbReference>
<evidence type="ECO:0000256" key="10">
    <source>
        <dbReference type="ARBA" id="ARBA00048954"/>
    </source>
</evidence>
<dbReference type="EMBL" id="AZES01000034">
    <property type="protein sequence ID" value="KRL31596.1"/>
    <property type="molecule type" value="Genomic_DNA"/>
</dbReference>
<feature type="domain" description="SF4 helicase" evidence="14">
    <location>
        <begin position="179"/>
        <end position="456"/>
    </location>
</feature>
<dbReference type="PANTHER" id="PTHR30153">
    <property type="entry name" value="REPLICATIVE DNA HELICASE DNAB"/>
    <property type="match status" value="1"/>
</dbReference>
<dbReference type="OrthoDB" id="9773982at2"/>
<dbReference type="SUPFAM" id="SSF48024">
    <property type="entry name" value="N-terminal domain of DnaB helicase"/>
    <property type="match status" value="1"/>
</dbReference>
<dbReference type="InterPro" id="IPR007693">
    <property type="entry name" value="DNA_helicase_DnaB-like_N"/>
</dbReference>
<evidence type="ECO:0000313" key="16">
    <source>
        <dbReference type="Proteomes" id="UP000051908"/>
    </source>
</evidence>
<accession>A0A0R1PHE0</accession>
<dbReference type="Gene3D" id="3.40.50.300">
    <property type="entry name" value="P-loop containing nucleotide triphosphate hydrolases"/>
    <property type="match status" value="1"/>
</dbReference>
<dbReference type="GO" id="GO:0016887">
    <property type="term" value="F:ATP hydrolysis activity"/>
    <property type="evidence" value="ECO:0007669"/>
    <property type="project" value="RHEA"/>
</dbReference>
<protein>
    <recommendedName>
        <fullName evidence="11 12">Replicative DNA helicase</fullName>
        <ecNumber evidence="11 12">5.6.2.3</ecNumber>
    </recommendedName>
</protein>
<dbReference type="InterPro" id="IPR036185">
    <property type="entry name" value="DNA_heli_DnaB-like_N_sf"/>
</dbReference>
<keyword evidence="7 12" id="KW-0067">ATP-binding</keyword>
<evidence type="ECO:0000256" key="6">
    <source>
        <dbReference type="ARBA" id="ARBA00022806"/>
    </source>
</evidence>
<dbReference type="EC" id="5.6.2.3" evidence="11 12"/>
<keyword evidence="8 12" id="KW-0238">DNA-binding</keyword>
<dbReference type="InterPro" id="IPR007694">
    <property type="entry name" value="DNA_helicase_DnaB-like_C"/>
</dbReference>
<dbReference type="CDD" id="cd00984">
    <property type="entry name" value="DnaB_C"/>
    <property type="match status" value="1"/>
</dbReference>
<keyword evidence="4 12" id="KW-0547">Nucleotide-binding</keyword>
<keyword evidence="2 12" id="KW-0639">Primosome</keyword>
<dbReference type="GO" id="GO:0043139">
    <property type="term" value="F:5'-3' DNA helicase activity"/>
    <property type="evidence" value="ECO:0007669"/>
    <property type="project" value="UniProtKB-EC"/>
</dbReference>
<dbReference type="InterPro" id="IPR007692">
    <property type="entry name" value="DNA_helicase_DnaB"/>
</dbReference>
<dbReference type="Proteomes" id="UP000051908">
    <property type="component" value="Unassembled WGS sequence"/>
</dbReference>
<evidence type="ECO:0000256" key="3">
    <source>
        <dbReference type="ARBA" id="ARBA00022705"/>
    </source>
</evidence>
<evidence type="ECO:0000256" key="13">
    <source>
        <dbReference type="SAM" id="MobiDB-lite"/>
    </source>
</evidence>
<dbReference type="Pfam" id="PF03796">
    <property type="entry name" value="DnaB_C"/>
    <property type="match status" value="1"/>
</dbReference>
<dbReference type="GeneID" id="96667547"/>
<comment type="function">
    <text evidence="12">The main replicative DNA helicase, it participates in initiation and elongation during chromosome replication. Travels ahead of the DNA replisome, separating dsDNA into templates for DNA synthesis. A processive ATP-dependent 5'-3' DNA helicase it has DNA-dependent ATPase activity.</text>
</comment>
<dbReference type="GO" id="GO:0042802">
    <property type="term" value="F:identical protein binding"/>
    <property type="evidence" value="ECO:0007669"/>
    <property type="project" value="UniProtKB-ARBA"/>
</dbReference>
<sequence length="458" mass="50923">MNNDITSRIPPNDKDAEQAVLGAVFLSQDALIEAMEYVEADDFYQHANQLVFQAMMNLNDEEEPVDVVTVQNELDRQNQIEDIGGVSYLAELANAVPTAANTSYYAKIVKNKSVLRRLINAATSIVSRSFEEDEDVDSIIDQSEKDIMDVSENRNHKGFRRISDVVKSSFEEIDKLYDQDSDVTGLSTGYKDLDAMTTGLHKDELIILAARPGVGKTAFALNLAQNAATKSNATVAIFSLEMGAEQLVNRMLCSEGSIDANSLRTGKLDENQWNSLVVAMGSLSRTNVYIDDTPGVKMAEIRSKCRRLLKESGKLDLVIVDYLQLIEGTGQENRQQEVSVISRGMKKLAKELHVPIIALSQLSRGVEARQDKRPMLSDIRESGSIEQDADIVAFLYRDDYYRDEDGDDNDNQEDPEDQDVGEVEVIVSKNRSGPRGTAKLLFVKSYNKFSSIANIPEN</sequence>
<dbReference type="NCBIfam" id="TIGR00665">
    <property type="entry name" value="DnaB"/>
    <property type="match status" value="1"/>
</dbReference>
<dbReference type="InterPro" id="IPR016136">
    <property type="entry name" value="DNA_helicase_N/primase_C"/>
</dbReference>
<comment type="caution">
    <text evidence="15">The sequence shown here is derived from an EMBL/GenBank/DDBJ whole genome shotgun (WGS) entry which is preliminary data.</text>
</comment>
<keyword evidence="9" id="KW-0413">Isomerase</keyword>
<keyword evidence="16" id="KW-1185">Reference proteome</keyword>
<dbReference type="InterPro" id="IPR027417">
    <property type="entry name" value="P-loop_NTPase"/>
</dbReference>
<keyword evidence="3 12" id="KW-0235">DNA replication</keyword>
<dbReference type="InterPro" id="IPR003593">
    <property type="entry name" value="AAA+_ATPase"/>
</dbReference>
<evidence type="ECO:0000256" key="2">
    <source>
        <dbReference type="ARBA" id="ARBA00022515"/>
    </source>
</evidence>
<dbReference type="SUPFAM" id="SSF52540">
    <property type="entry name" value="P-loop containing nucleoside triphosphate hydrolases"/>
    <property type="match status" value="1"/>
</dbReference>
<evidence type="ECO:0000256" key="8">
    <source>
        <dbReference type="ARBA" id="ARBA00023125"/>
    </source>
</evidence>
<dbReference type="PATRIC" id="fig|1122151.5.peg.1928"/>
<dbReference type="GO" id="GO:0005829">
    <property type="term" value="C:cytosol"/>
    <property type="evidence" value="ECO:0007669"/>
    <property type="project" value="TreeGrafter"/>
</dbReference>
<dbReference type="FunFam" id="1.10.860.10:FF:000001">
    <property type="entry name" value="Replicative DNA helicase"/>
    <property type="match status" value="1"/>
</dbReference>
<organism evidence="15 16">
    <name type="scientific">Companilactobacillus paralimentarius DSM 13238 = JCM 10415</name>
    <dbReference type="NCBI Taxonomy" id="1122151"/>
    <lineage>
        <taxon>Bacteria</taxon>
        <taxon>Bacillati</taxon>
        <taxon>Bacillota</taxon>
        <taxon>Bacilli</taxon>
        <taxon>Lactobacillales</taxon>
        <taxon>Lactobacillaceae</taxon>
        <taxon>Companilactobacillus</taxon>
    </lineage>
</organism>
<proteinExistence type="inferred from homology"/>
<dbReference type="PROSITE" id="PS51199">
    <property type="entry name" value="SF4_HELICASE"/>
    <property type="match status" value="1"/>
</dbReference>
<dbReference type="SMART" id="SM00382">
    <property type="entry name" value="AAA"/>
    <property type="match status" value="1"/>
</dbReference>
<comment type="catalytic activity">
    <reaction evidence="10 12">
        <text>ATP + H2O = ADP + phosphate + H(+)</text>
        <dbReference type="Rhea" id="RHEA:13065"/>
        <dbReference type="ChEBI" id="CHEBI:15377"/>
        <dbReference type="ChEBI" id="CHEBI:15378"/>
        <dbReference type="ChEBI" id="CHEBI:30616"/>
        <dbReference type="ChEBI" id="CHEBI:43474"/>
        <dbReference type="ChEBI" id="CHEBI:456216"/>
        <dbReference type="EC" id="5.6.2.3"/>
    </reaction>
</comment>
<dbReference type="NCBIfam" id="NF004384">
    <property type="entry name" value="PRK05748.1"/>
    <property type="match status" value="1"/>
</dbReference>
<keyword evidence="5 12" id="KW-0378">Hydrolase</keyword>
<name>A0A0R1PHE0_9LACO</name>